<dbReference type="EMBL" id="GL349446">
    <property type="protein sequence ID" value="KNC47381.1"/>
    <property type="molecule type" value="Genomic_DNA"/>
</dbReference>
<dbReference type="AlphaFoldDB" id="A0A0L0D5L5"/>
<proteinExistence type="predicted"/>
<keyword evidence="4 5" id="KW-0472">Membrane</keyword>
<feature type="domain" description="PIG-P" evidence="6">
    <location>
        <begin position="1"/>
        <end position="96"/>
    </location>
</feature>
<evidence type="ECO:0000313" key="8">
    <source>
        <dbReference type="Proteomes" id="UP000054408"/>
    </source>
</evidence>
<dbReference type="InterPro" id="IPR013717">
    <property type="entry name" value="PIG-P"/>
</dbReference>
<dbReference type="RefSeq" id="XP_013759719.1">
    <property type="nucleotide sequence ID" value="XM_013904265.1"/>
</dbReference>
<dbReference type="OMA" id="KGICNRN"/>
<dbReference type="Pfam" id="PF08510">
    <property type="entry name" value="PIG-P"/>
    <property type="match status" value="1"/>
</dbReference>
<dbReference type="GO" id="GO:0016020">
    <property type="term" value="C:membrane"/>
    <property type="evidence" value="ECO:0007669"/>
    <property type="project" value="UniProtKB-SubCell"/>
</dbReference>
<keyword evidence="8" id="KW-1185">Reference proteome</keyword>
<evidence type="ECO:0000259" key="6">
    <source>
        <dbReference type="Pfam" id="PF08510"/>
    </source>
</evidence>
<evidence type="ECO:0000256" key="4">
    <source>
        <dbReference type="ARBA" id="ARBA00023136"/>
    </source>
</evidence>
<accession>A0A0L0D5L5</accession>
<reference evidence="7 8" key="1">
    <citation type="submission" date="2010-05" db="EMBL/GenBank/DDBJ databases">
        <title>The Genome Sequence of Thecamonas trahens ATCC 50062.</title>
        <authorList>
            <consortium name="The Broad Institute Genome Sequencing Platform"/>
            <person name="Russ C."/>
            <person name="Cuomo C."/>
            <person name="Shea T."/>
            <person name="Young S.K."/>
            <person name="Zeng Q."/>
            <person name="Koehrsen M."/>
            <person name="Haas B."/>
            <person name="Borodovsky M."/>
            <person name="Guigo R."/>
            <person name="Alvarado L."/>
            <person name="Berlin A."/>
            <person name="Bochicchio J."/>
            <person name="Borenstein D."/>
            <person name="Chapman S."/>
            <person name="Chen Z."/>
            <person name="Freedman E."/>
            <person name="Gellesch M."/>
            <person name="Goldberg J."/>
            <person name="Griggs A."/>
            <person name="Gujja S."/>
            <person name="Heilman E."/>
            <person name="Heiman D."/>
            <person name="Hepburn T."/>
            <person name="Howarth C."/>
            <person name="Jen D."/>
            <person name="Larson L."/>
            <person name="Mehta T."/>
            <person name="Park D."/>
            <person name="Pearson M."/>
            <person name="Roberts A."/>
            <person name="Saif S."/>
            <person name="Shenoy N."/>
            <person name="Sisk P."/>
            <person name="Stolte C."/>
            <person name="Sykes S."/>
            <person name="Thomson T."/>
            <person name="Walk T."/>
            <person name="White J."/>
            <person name="Yandava C."/>
            <person name="Burger G."/>
            <person name="Gray M.W."/>
            <person name="Holland P.W.H."/>
            <person name="King N."/>
            <person name="Lang F.B.F."/>
            <person name="Roger A.J."/>
            <person name="Ruiz-Trillo I."/>
            <person name="Lander E."/>
            <person name="Nusbaum C."/>
        </authorList>
    </citation>
    <scope>NUCLEOTIDE SEQUENCE [LARGE SCALE GENOMIC DNA]</scope>
    <source>
        <strain evidence="7 8">ATCC 50062</strain>
    </source>
</reference>
<dbReference type="OrthoDB" id="690928at2759"/>
<sequence length="108" mass="12069">MVYIAWAFSSDETLFSLGISYFPSRYWAVALPAFLVAIMLCVLPALFAVTLSLTRPLTSLDLVFDEHTKPPVEKVHPDALAPLYDIPLSVVNELMYDHAHTDSRAAWS</sequence>
<dbReference type="PANTHER" id="PTHR46346:SF1">
    <property type="entry name" value="PHOSPHATIDYLINOSITOL N-ACETYLGLUCOSAMINYLTRANSFERASE SUBUNIT P"/>
    <property type="match status" value="1"/>
</dbReference>
<name>A0A0L0D5L5_THETB</name>
<dbReference type="GO" id="GO:0005783">
    <property type="term" value="C:endoplasmic reticulum"/>
    <property type="evidence" value="ECO:0007669"/>
    <property type="project" value="TreeGrafter"/>
</dbReference>
<keyword evidence="3 5" id="KW-1133">Transmembrane helix</keyword>
<dbReference type="GeneID" id="25563388"/>
<comment type="subcellular location">
    <subcellularLocation>
        <location evidence="1">Membrane</location>
        <topology evidence="1">Multi-pass membrane protein</topology>
    </subcellularLocation>
</comment>
<evidence type="ECO:0000256" key="1">
    <source>
        <dbReference type="ARBA" id="ARBA00004141"/>
    </source>
</evidence>
<dbReference type="GO" id="GO:0006506">
    <property type="term" value="P:GPI anchor biosynthetic process"/>
    <property type="evidence" value="ECO:0007669"/>
    <property type="project" value="TreeGrafter"/>
</dbReference>
<feature type="transmembrane region" description="Helical" evidence="5">
    <location>
        <begin position="26"/>
        <end position="49"/>
    </location>
</feature>
<keyword evidence="2 5" id="KW-0812">Transmembrane</keyword>
<evidence type="ECO:0000256" key="2">
    <source>
        <dbReference type="ARBA" id="ARBA00022692"/>
    </source>
</evidence>
<dbReference type="Proteomes" id="UP000054408">
    <property type="component" value="Unassembled WGS sequence"/>
</dbReference>
<dbReference type="PANTHER" id="PTHR46346">
    <property type="entry name" value="PHOSPHATIDYLINOSITOL N-ACETYLGLUCOSAMINYLTRANSFERASE SUBUNIT P"/>
    <property type="match status" value="1"/>
</dbReference>
<evidence type="ECO:0000256" key="3">
    <source>
        <dbReference type="ARBA" id="ARBA00022989"/>
    </source>
</evidence>
<dbReference type="InterPro" id="IPR052263">
    <property type="entry name" value="GPI_Anchor_Biosynth"/>
</dbReference>
<evidence type="ECO:0000313" key="7">
    <source>
        <dbReference type="EMBL" id="KNC47381.1"/>
    </source>
</evidence>
<dbReference type="STRING" id="461836.A0A0L0D5L5"/>
<dbReference type="eggNOG" id="KOG2257">
    <property type="taxonomic scope" value="Eukaryota"/>
</dbReference>
<organism evidence="7 8">
    <name type="scientific">Thecamonas trahens ATCC 50062</name>
    <dbReference type="NCBI Taxonomy" id="461836"/>
    <lineage>
        <taxon>Eukaryota</taxon>
        <taxon>Apusozoa</taxon>
        <taxon>Apusomonadida</taxon>
        <taxon>Apusomonadidae</taxon>
        <taxon>Thecamonas</taxon>
    </lineage>
</organism>
<protein>
    <recommendedName>
        <fullName evidence="6">PIG-P domain-containing protein</fullName>
    </recommendedName>
</protein>
<gene>
    <name evidence="7" type="ORF">AMSG_03815</name>
</gene>
<evidence type="ECO:0000256" key="5">
    <source>
        <dbReference type="SAM" id="Phobius"/>
    </source>
</evidence>